<dbReference type="AlphaFoldDB" id="A0AAQ3UPW3"/>
<accession>A0AAQ3UPW3</accession>
<organism evidence="1 2">
    <name type="scientific">Paspalum notatum var. saurae</name>
    <dbReference type="NCBI Taxonomy" id="547442"/>
    <lineage>
        <taxon>Eukaryota</taxon>
        <taxon>Viridiplantae</taxon>
        <taxon>Streptophyta</taxon>
        <taxon>Embryophyta</taxon>
        <taxon>Tracheophyta</taxon>
        <taxon>Spermatophyta</taxon>
        <taxon>Magnoliopsida</taxon>
        <taxon>Liliopsida</taxon>
        <taxon>Poales</taxon>
        <taxon>Poaceae</taxon>
        <taxon>PACMAD clade</taxon>
        <taxon>Panicoideae</taxon>
        <taxon>Andropogonodae</taxon>
        <taxon>Paspaleae</taxon>
        <taxon>Paspalinae</taxon>
        <taxon>Paspalum</taxon>
    </lineage>
</organism>
<protein>
    <submittedName>
        <fullName evidence="1">Uncharacterized protein</fullName>
    </submittedName>
</protein>
<name>A0AAQ3UPW3_PASNO</name>
<dbReference type="Proteomes" id="UP001341281">
    <property type="component" value="Chromosome 09"/>
</dbReference>
<gene>
    <name evidence="1" type="ORF">U9M48_041136</name>
</gene>
<proteinExistence type="predicted"/>
<evidence type="ECO:0000313" key="2">
    <source>
        <dbReference type="Proteomes" id="UP001341281"/>
    </source>
</evidence>
<dbReference type="EMBL" id="CP144753">
    <property type="protein sequence ID" value="WVZ95363.1"/>
    <property type="molecule type" value="Genomic_DNA"/>
</dbReference>
<evidence type="ECO:0000313" key="1">
    <source>
        <dbReference type="EMBL" id="WVZ95363.1"/>
    </source>
</evidence>
<reference evidence="1 2" key="1">
    <citation type="submission" date="2024-02" db="EMBL/GenBank/DDBJ databases">
        <title>High-quality chromosome-scale genome assembly of Pensacola bahiagrass (Paspalum notatum Flugge var. saurae).</title>
        <authorList>
            <person name="Vega J.M."/>
            <person name="Podio M."/>
            <person name="Orjuela J."/>
            <person name="Siena L.A."/>
            <person name="Pessino S.C."/>
            <person name="Combes M.C."/>
            <person name="Mariac C."/>
            <person name="Albertini E."/>
            <person name="Pupilli F."/>
            <person name="Ortiz J.P.A."/>
            <person name="Leblanc O."/>
        </authorList>
    </citation>
    <scope>NUCLEOTIDE SEQUENCE [LARGE SCALE GENOMIC DNA]</scope>
    <source>
        <strain evidence="1">R1</strain>
        <tissue evidence="1">Leaf</tissue>
    </source>
</reference>
<sequence>MVSMAAEGEEMAAFRLCSCSSTLASLERGLEGKLVDLRWYAIFGTDESCEATGVGNGREYKMKGKLPQCERGGGNIKDEPADSKNRSFF</sequence>
<keyword evidence="2" id="KW-1185">Reference proteome</keyword>